<dbReference type="GO" id="GO:0000462">
    <property type="term" value="P:maturation of SSU-rRNA from tricistronic rRNA transcript (SSU-rRNA, 5.8S rRNA, LSU-rRNA)"/>
    <property type="evidence" value="ECO:0007669"/>
    <property type="project" value="TreeGrafter"/>
</dbReference>
<evidence type="ECO:0000313" key="6">
    <source>
        <dbReference type="Proteomes" id="UP000247498"/>
    </source>
</evidence>
<gene>
    <name evidence="5" type="ORF">Rsub_06358</name>
</gene>
<dbReference type="GO" id="GO:0032040">
    <property type="term" value="C:small-subunit processome"/>
    <property type="evidence" value="ECO:0007669"/>
    <property type="project" value="TreeGrafter"/>
</dbReference>
<keyword evidence="2" id="KW-0677">Repeat</keyword>
<keyword evidence="1" id="KW-0853">WD repeat</keyword>
<dbReference type="OrthoDB" id="1640281at2759"/>
<dbReference type="InterPro" id="IPR027145">
    <property type="entry name" value="PWP2"/>
</dbReference>
<reference evidence="5 6" key="1">
    <citation type="journal article" date="2018" name="Sci. Rep.">
        <title>Raphidocelis subcapitata (=Pseudokirchneriella subcapitata) provides an insight into genome evolution and environmental adaptations in the Sphaeropleales.</title>
        <authorList>
            <person name="Suzuki S."/>
            <person name="Yamaguchi H."/>
            <person name="Nakajima N."/>
            <person name="Kawachi M."/>
        </authorList>
    </citation>
    <scope>NUCLEOTIDE SEQUENCE [LARGE SCALE GENOMIC DNA]</scope>
    <source>
        <strain evidence="5 6">NIES-35</strain>
    </source>
</reference>
<dbReference type="InParanoid" id="A0A2V0P188"/>
<dbReference type="GO" id="GO:0000028">
    <property type="term" value="P:ribosomal small subunit assembly"/>
    <property type="evidence" value="ECO:0007669"/>
    <property type="project" value="TreeGrafter"/>
</dbReference>
<organism evidence="5 6">
    <name type="scientific">Raphidocelis subcapitata</name>
    <dbReference type="NCBI Taxonomy" id="307507"/>
    <lineage>
        <taxon>Eukaryota</taxon>
        <taxon>Viridiplantae</taxon>
        <taxon>Chlorophyta</taxon>
        <taxon>core chlorophytes</taxon>
        <taxon>Chlorophyceae</taxon>
        <taxon>CS clade</taxon>
        <taxon>Sphaeropleales</taxon>
        <taxon>Selenastraceae</taxon>
        <taxon>Raphidocelis</taxon>
    </lineage>
</organism>
<keyword evidence="6" id="KW-1185">Reference proteome</keyword>
<proteinExistence type="predicted"/>
<accession>A0A2V0P188</accession>
<sequence length="234" mass="23030">MYALDSGAAFDPTDLSESLTPASFRSALAGGAFVRALLIALRLGDESLLRHGVLSVPLEQVSTVARALPGLYLEPVLRVLASLLGDSPHLEFLLRWLQAVAVAHGPALQQAGAAGAAGAAAAAVGGGARVGAPVLRALQQALARAHSDVAAAAEGNLYTLEYIVAASKAQSEARARAAEADAEDGGAAEGEGPGAGGGGANGGAQRQRGGGKAGGKAGGKRRVQRGAGDDGADG</sequence>
<dbReference type="STRING" id="307507.A0A2V0P188"/>
<dbReference type="GO" id="GO:0034388">
    <property type="term" value="C:Pwp2p-containing subcomplex of 90S preribosome"/>
    <property type="evidence" value="ECO:0007669"/>
    <property type="project" value="TreeGrafter"/>
</dbReference>
<dbReference type="AlphaFoldDB" id="A0A2V0P188"/>
<feature type="domain" description="Small-subunit processome Utp12" evidence="4">
    <location>
        <begin position="45"/>
        <end position="164"/>
    </location>
</feature>
<dbReference type="EMBL" id="BDRX01000042">
    <property type="protein sequence ID" value="GBF93636.1"/>
    <property type="molecule type" value="Genomic_DNA"/>
</dbReference>
<evidence type="ECO:0000256" key="3">
    <source>
        <dbReference type="SAM" id="MobiDB-lite"/>
    </source>
</evidence>
<feature type="compositionally biased region" description="Gly residues" evidence="3">
    <location>
        <begin position="187"/>
        <end position="217"/>
    </location>
</feature>
<dbReference type="PANTHER" id="PTHR19858:SF0">
    <property type="entry name" value="PERIODIC TRYPTOPHAN PROTEIN 2 HOMOLOG"/>
    <property type="match status" value="1"/>
</dbReference>
<feature type="region of interest" description="Disordered" evidence="3">
    <location>
        <begin position="175"/>
        <end position="234"/>
    </location>
</feature>
<dbReference type="PANTHER" id="PTHR19858">
    <property type="entry name" value="WD40 REPEAT PROTEIN"/>
    <property type="match status" value="1"/>
</dbReference>
<evidence type="ECO:0000313" key="5">
    <source>
        <dbReference type="EMBL" id="GBF93636.1"/>
    </source>
</evidence>
<dbReference type="Proteomes" id="UP000247498">
    <property type="component" value="Unassembled WGS sequence"/>
</dbReference>
<name>A0A2V0P188_9CHLO</name>
<dbReference type="Pfam" id="PF04003">
    <property type="entry name" value="Utp12"/>
    <property type="match status" value="1"/>
</dbReference>
<protein>
    <recommendedName>
        <fullName evidence="4">Small-subunit processome Utp12 domain-containing protein</fullName>
    </recommendedName>
</protein>
<evidence type="ECO:0000256" key="2">
    <source>
        <dbReference type="ARBA" id="ARBA00022737"/>
    </source>
</evidence>
<evidence type="ECO:0000256" key="1">
    <source>
        <dbReference type="ARBA" id="ARBA00022574"/>
    </source>
</evidence>
<dbReference type="InterPro" id="IPR007148">
    <property type="entry name" value="SSU_processome_Utp12"/>
</dbReference>
<evidence type="ECO:0000259" key="4">
    <source>
        <dbReference type="Pfam" id="PF04003"/>
    </source>
</evidence>
<comment type="caution">
    <text evidence="5">The sequence shown here is derived from an EMBL/GenBank/DDBJ whole genome shotgun (WGS) entry which is preliminary data.</text>
</comment>